<dbReference type="Proteomes" id="UP000657918">
    <property type="component" value="Unassembled WGS sequence"/>
</dbReference>
<dbReference type="PANTHER" id="PTHR32096:SF115">
    <property type="entry name" value="WRKY TRANSCRIPTION FACTOR 30-RELATED"/>
    <property type="match status" value="1"/>
</dbReference>
<evidence type="ECO:0000313" key="10">
    <source>
        <dbReference type="Proteomes" id="UP000657918"/>
    </source>
</evidence>
<comment type="similarity">
    <text evidence="6">Belongs to the WRKY group III family.</text>
</comment>
<dbReference type="Pfam" id="PF03106">
    <property type="entry name" value="WRKY"/>
    <property type="match status" value="1"/>
</dbReference>
<dbReference type="GO" id="GO:0000976">
    <property type="term" value="F:transcription cis-regulatory region binding"/>
    <property type="evidence" value="ECO:0007669"/>
    <property type="project" value="TreeGrafter"/>
</dbReference>
<evidence type="ECO:0000259" key="8">
    <source>
        <dbReference type="PROSITE" id="PS50811"/>
    </source>
</evidence>
<organism evidence="9 10">
    <name type="scientific">Salix dunnii</name>
    <dbReference type="NCBI Taxonomy" id="1413687"/>
    <lineage>
        <taxon>Eukaryota</taxon>
        <taxon>Viridiplantae</taxon>
        <taxon>Streptophyta</taxon>
        <taxon>Embryophyta</taxon>
        <taxon>Tracheophyta</taxon>
        <taxon>Spermatophyta</taxon>
        <taxon>Magnoliopsida</taxon>
        <taxon>eudicotyledons</taxon>
        <taxon>Gunneridae</taxon>
        <taxon>Pentapetalae</taxon>
        <taxon>rosids</taxon>
        <taxon>fabids</taxon>
        <taxon>Malpighiales</taxon>
        <taxon>Salicaceae</taxon>
        <taxon>Saliceae</taxon>
        <taxon>Salix</taxon>
    </lineage>
</organism>
<dbReference type="InterPro" id="IPR044810">
    <property type="entry name" value="WRKY_plant"/>
</dbReference>
<evidence type="ECO:0000256" key="6">
    <source>
        <dbReference type="ARBA" id="ARBA00060850"/>
    </source>
</evidence>
<dbReference type="SUPFAM" id="SSF118290">
    <property type="entry name" value="WRKY DNA-binding domain"/>
    <property type="match status" value="1"/>
</dbReference>
<proteinExistence type="inferred from homology"/>
<keyword evidence="4" id="KW-0804">Transcription</keyword>
<dbReference type="PANTHER" id="PTHR32096">
    <property type="entry name" value="WRKY TRANSCRIPTION FACTOR 30-RELATED-RELATED"/>
    <property type="match status" value="1"/>
</dbReference>
<evidence type="ECO:0000256" key="3">
    <source>
        <dbReference type="ARBA" id="ARBA00023125"/>
    </source>
</evidence>
<keyword evidence="5" id="KW-0539">Nucleus</keyword>
<keyword evidence="3" id="KW-0238">DNA-binding</keyword>
<dbReference type="FunFam" id="2.20.25.80:FF:000009">
    <property type="entry name" value="WRKY transcription factor 53"/>
    <property type="match status" value="1"/>
</dbReference>
<evidence type="ECO:0000256" key="7">
    <source>
        <dbReference type="SAM" id="MobiDB-lite"/>
    </source>
</evidence>
<dbReference type="GO" id="GO:0003700">
    <property type="term" value="F:DNA-binding transcription factor activity"/>
    <property type="evidence" value="ECO:0007669"/>
    <property type="project" value="InterPro"/>
</dbReference>
<reference evidence="9 10" key="1">
    <citation type="submission" date="2020-10" db="EMBL/GenBank/DDBJ databases">
        <title>Plant Genome Project.</title>
        <authorList>
            <person name="Zhang R.-G."/>
        </authorList>
    </citation>
    <scope>NUCLEOTIDE SEQUENCE [LARGE SCALE GENOMIC DNA]</scope>
    <source>
        <strain evidence="9">FAFU-HL-1</strain>
        <tissue evidence="9">Leaf</tissue>
    </source>
</reference>
<evidence type="ECO:0000256" key="2">
    <source>
        <dbReference type="ARBA" id="ARBA00023015"/>
    </source>
</evidence>
<dbReference type="GO" id="GO:0009751">
    <property type="term" value="P:response to salicylic acid"/>
    <property type="evidence" value="ECO:0007669"/>
    <property type="project" value="UniProtKB-ARBA"/>
</dbReference>
<dbReference type="Gene3D" id="2.20.25.80">
    <property type="entry name" value="WRKY domain"/>
    <property type="match status" value="1"/>
</dbReference>
<keyword evidence="2" id="KW-0805">Transcription regulation</keyword>
<dbReference type="PROSITE" id="PS50811">
    <property type="entry name" value="WRKY"/>
    <property type="match status" value="1"/>
</dbReference>
<evidence type="ECO:0000256" key="1">
    <source>
        <dbReference type="ARBA" id="ARBA00004123"/>
    </source>
</evidence>
<dbReference type="GO" id="GO:0010150">
    <property type="term" value="P:leaf senescence"/>
    <property type="evidence" value="ECO:0007669"/>
    <property type="project" value="UniProtKB-ARBA"/>
</dbReference>
<dbReference type="InterPro" id="IPR003657">
    <property type="entry name" value="WRKY_dom"/>
</dbReference>
<dbReference type="GO" id="GO:0005634">
    <property type="term" value="C:nucleus"/>
    <property type="evidence" value="ECO:0007669"/>
    <property type="project" value="UniProtKB-SubCell"/>
</dbReference>
<dbReference type="EMBL" id="JADGMS010000012">
    <property type="protein sequence ID" value="KAF9671170.1"/>
    <property type="molecule type" value="Genomic_DNA"/>
</dbReference>
<feature type="domain" description="WRKY" evidence="8">
    <location>
        <begin position="128"/>
        <end position="191"/>
    </location>
</feature>
<dbReference type="AlphaFoldDB" id="A0A835JQE2"/>
<evidence type="ECO:0000256" key="4">
    <source>
        <dbReference type="ARBA" id="ARBA00023163"/>
    </source>
</evidence>
<keyword evidence="10" id="KW-1185">Reference proteome</keyword>
<dbReference type="GO" id="GO:0042542">
    <property type="term" value="P:response to hydrogen peroxide"/>
    <property type="evidence" value="ECO:0007669"/>
    <property type="project" value="UniProtKB-ARBA"/>
</dbReference>
<dbReference type="SMART" id="SM00774">
    <property type="entry name" value="WRKY"/>
    <property type="match status" value="1"/>
</dbReference>
<dbReference type="GO" id="GO:0010193">
    <property type="term" value="P:response to ozone"/>
    <property type="evidence" value="ECO:0007669"/>
    <property type="project" value="UniProtKB-ARBA"/>
</dbReference>
<protein>
    <recommendedName>
        <fullName evidence="8">WRKY domain-containing protein</fullName>
    </recommendedName>
</protein>
<gene>
    <name evidence="9" type="ORF">SADUNF_Sadunf12G0019600</name>
</gene>
<evidence type="ECO:0000256" key="5">
    <source>
        <dbReference type="ARBA" id="ARBA00023242"/>
    </source>
</evidence>
<dbReference type="InterPro" id="IPR036576">
    <property type="entry name" value="WRKY_dom_sf"/>
</dbReference>
<dbReference type="OrthoDB" id="1888929at2759"/>
<accession>A0A835JQE2</accession>
<comment type="subcellular location">
    <subcellularLocation>
        <location evidence="1">Nucleus</location>
    </subcellularLocation>
</comment>
<evidence type="ECO:0000313" key="9">
    <source>
        <dbReference type="EMBL" id="KAF9671170.1"/>
    </source>
</evidence>
<comment type="caution">
    <text evidence="9">The sequence shown here is derived from an EMBL/GenBank/DDBJ whole genome shotgun (WGS) entry which is preliminary data.</text>
</comment>
<feature type="compositionally biased region" description="Polar residues" evidence="7">
    <location>
        <begin position="76"/>
        <end position="89"/>
    </location>
</feature>
<name>A0A835JQE2_9ROSI</name>
<feature type="compositionally biased region" description="Basic and acidic residues" evidence="7">
    <location>
        <begin position="90"/>
        <end position="105"/>
    </location>
</feature>
<sequence length="378" mass="41674">MANMGDWEQKNLVEELTLGMELAKQLQYHLNVSSSSRETREMLVQGILTSYEKALSMLNLGTGLVGELHPVGGITIRNSESPPSLSGSPRSEDSDRDTRDQRHIDYGSSSRKSMARWTKKVRVNPGMGLEGPLDDGFSWRKYGQKAILGAKYPRGYYRCTHRNVQGCLATKQVQRSDEDPTIFEITYRGRHTCTQASNLLPLSQLGAENQGPSTNITVEPQQNQPHQENNPHTQELLLNFRRGLKVITEDLDSRGQQSFPADTFQFPSTSTVEHENNSLFAPPMVENNFVGSFPPSFITPSGSATNYYSVSPNDQMQHSFGGNKNFQSSESELTDIVSAAASTAAASTTTSPTVGLDFPFGNVDIDPSFTFDNSGFLS</sequence>
<feature type="region of interest" description="Disordered" evidence="7">
    <location>
        <begin position="74"/>
        <end position="113"/>
    </location>
</feature>